<evidence type="ECO:0000313" key="6">
    <source>
        <dbReference type="Proteomes" id="UP000750502"/>
    </source>
</evidence>
<reference evidence="5" key="1">
    <citation type="journal article" date="2020" name="bioRxiv">
        <title>Historical genomics reveals the evolutionary mechanisms behind multiple outbreaks of the host-specific coffee wilt pathogen Fusarium xylarioides.</title>
        <authorList>
            <person name="Peck D."/>
            <person name="Nowell R.W."/>
            <person name="Flood J."/>
            <person name="Ryan M.J."/>
            <person name="Barraclough T.G."/>
        </authorList>
    </citation>
    <scope>NUCLEOTIDE SEQUENCE</scope>
    <source>
        <strain evidence="5">IMI 127659i</strain>
    </source>
</reference>
<dbReference type="EMBL" id="JADFTT010000062">
    <property type="protein sequence ID" value="KAG5770183.1"/>
    <property type="molecule type" value="Genomic_DNA"/>
</dbReference>
<dbReference type="Proteomes" id="UP000750502">
    <property type="component" value="Unassembled WGS sequence"/>
</dbReference>
<dbReference type="Pfam" id="PF00135">
    <property type="entry name" value="COesterase"/>
    <property type="match status" value="1"/>
</dbReference>
<dbReference type="SUPFAM" id="SSF53474">
    <property type="entry name" value="alpha/beta-Hydrolases"/>
    <property type="match status" value="1"/>
</dbReference>
<keyword evidence="6" id="KW-1185">Reference proteome</keyword>
<evidence type="ECO:0000259" key="4">
    <source>
        <dbReference type="Pfam" id="PF00135"/>
    </source>
</evidence>
<dbReference type="OrthoDB" id="408631at2759"/>
<evidence type="ECO:0000256" key="3">
    <source>
        <dbReference type="RuleBase" id="RU361235"/>
    </source>
</evidence>
<dbReference type="EC" id="3.1.1.-" evidence="3"/>
<proteinExistence type="inferred from homology"/>
<comment type="similarity">
    <text evidence="1 3">Belongs to the type-B carboxylesterase/lipase family.</text>
</comment>
<gene>
    <name evidence="5" type="ORF">H9Q72_002848</name>
</gene>
<dbReference type="GO" id="GO:0016787">
    <property type="term" value="F:hydrolase activity"/>
    <property type="evidence" value="ECO:0007669"/>
    <property type="project" value="UniProtKB-KW"/>
</dbReference>
<feature type="domain" description="Carboxylesterase type B" evidence="4">
    <location>
        <begin position="155"/>
        <end position="480"/>
    </location>
</feature>
<dbReference type="InterPro" id="IPR029058">
    <property type="entry name" value="AB_hydrolase_fold"/>
</dbReference>
<evidence type="ECO:0000256" key="2">
    <source>
        <dbReference type="ARBA" id="ARBA00022801"/>
    </source>
</evidence>
<evidence type="ECO:0000313" key="5">
    <source>
        <dbReference type="EMBL" id="KAG5770183.1"/>
    </source>
</evidence>
<evidence type="ECO:0000256" key="1">
    <source>
        <dbReference type="ARBA" id="ARBA00005964"/>
    </source>
</evidence>
<comment type="caution">
    <text evidence="5">The sequence shown here is derived from an EMBL/GenBank/DDBJ whole genome shotgun (WGS) entry which is preliminary data.</text>
</comment>
<reference evidence="5" key="2">
    <citation type="submission" date="2020-10" db="EMBL/GenBank/DDBJ databases">
        <authorList>
            <person name="Peck L.D."/>
            <person name="Nowell R.W."/>
            <person name="Flood J."/>
            <person name="Ryan M.J."/>
            <person name="Barraclough T.G."/>
        </authorList>
    </citation>
    <scope>NUCLEOTIDE SEQUENCE</scope>
    <source>
        <strain evidence="5">IMI 127659i</strain>
    </source>
</reference>
<dbReference type="AlphaFoldDB" id="A0A9P7L955"/>
<accession>A0A9P7L955</accession>
<organism evidence="5 6">
    <name type="scientific">Fusarium xylarioides</name>
    <dbReference type="NCBI Taxonomy" id="221167"/>
    <lineage>
        <taxon>Eukaryota</taxon>
        <taxon>Fungi</taxon>
        <taxon>Dikarya</taxon>
        <taxon>Ascomycota</taxon>
        <taxon>Pezizomycotina</taxon>
        <taxon>Sordariomycetes</taxon>
        <taxon>Hypocreomycetidae</taxon>
        <taxon>Hypocreales</taxon>
        <taxon>Nectriaceae</taxon>
        <taxon>Fusarium</taxon>
        <taxon>Fusarium fujikuroi species complex</taxon>
    </lineage>
</organism>
<dbReference type="InterPro" id="IPR002018">
    <property type="entry name" value="CarbesteraseB"/>
</dbReference>
<dbReference type="PROSITE" id="PS00941">
    <property type="entry name" value="CARBOXYLESTERASE_B_2"/>
    <property type="match status" value="1"/>
</dbReference>
<name>A0A9P7L955_9HYPO</name>
<dbReference type="InterPro" id="IPR019826">
    <property type="entry name" value="Carboxylesterase_B_AS"/>
</dbReference>
<sequence length="523" mass="56596">MSAYLPPHHVPGGIRLALCQPLLTSRTYNFSNIRYAQPAVGDLRFRAPVPVGHGSSNLSHHVNNGSVGVICPQPWMRFGDTAVSTWTFAHIQGQDLDLEAIRHSAVNQSEPPLDPRTSEDCLFLDVIVPKKIFDDLKKGKKAPVLVWIFGGGHLLGALGFLCGPTLEAEGTPNAGLHDQRLALEWVRDNVHLFGGSAEHVTVMGESAGGGSVLHQLTAFGGRRGSPPFQQIITQSAGFIPAGSRQAREEVLKDILTTANVPSLAELCKLPSERLIAANNIITRQVYQGGFHPAVDGDFVPQEVSQLLLSGKFSHIHALIGMNAAEGVLFGDPRINTTSAYADLIETVVPGITDASSTYIQNTLYPPIFDGSQGYTNNFERAYLLFQEFVFTCNQPFTSKGLNSTTNNYQFAISPGIHSQDLGFTFYRGAPIDPSGAPFPPSSATDDAATRLLQTWIASFVTRGKPAAPQTIPFEPYGSKGNLIVLEDHGNSPYVKRGVDPTILPGRCTWLAQAIQNQTLYEKS</sequence>
<dbReference type="Gene3D" id="3.40.50.1820">
    <property type="entry name" value="alpha/beta hydrolase"/>
    <property type="match status" value="1"/>
</dbReference>
<protein>
    <recommendedName>
        <fullName evidence="3">Carboxylic ester hydrolase</fullName>
        <ecNumber evidence="3">3.1.1.-</ecNumber>
    </recommendedName>
</protein>
<dbReference type="InterPro" id="IPR050309">
    <property type="entry name" value="Type-B_Carboxylest/Lipase"/>
</dbReference>
<dbReference type="PROSITE" id="PS00122">
    <property type="entry name" value="CARBOXYLESTERASE_B_1"/>
    <property type="match status" value="1"/>
</dbReference>
<dbReference type="PANTHER" id="PTHR11559">
    <property type="entry name" value="CARBOXYLESTERASE"/>
    <property type="match status" value="1"/>
</dbReference>
<dbReference type="InterPro" id="IPR019819">
    <property type="entry name" value="Carboxylesterase_B_CS"/>
</dbReference>
<keyword evidence="2 3" id="KW-0378">Hydrolase</keyword>